<evidence type="ECO:0000313" key="4">
    <source>
        <dbReference type="Proteomes" id="UP001177744"/>
    </source>
</evidence>
<sequence length="185" mass="20132">MLRVLIKGVVWNDVKFFQLAAQGPPTSSTSPSASPDALSPPASPACGPADAKHRRAQLLFSECFSFVQRLTLETQRETFNSLVVGGLVGSAELEAHRRTFVPPNKCGTMDFQLSTLPLHSTVVPLPSACFPRSHCFQGAWPKMTKIAKFQKAAPMSTVRRGLKAEEEEALPRDEVGEGEKAKALR</sequence>
<gene>
    <name evidence="3" type="ORF">QTO34_017010</name>
</gene>
<protein>
    <recommendedName>
        <fullName evidence="2">Phosphofurin acidic cluster sorting protein 1/2 C-terminal domain-containing protein</fullName>
    </recommendedName>
</protein>
<dbReference type="Proteomes" id="UP001177744">
    <property type="component" value="Unassembled WGS sequence"/>
</dbReference>
<feature type="compositionally biased region" description="Basic and acidic residues" evidence="1">
    <location>
        <begin position="169"/>
        <end position="185"/>
    </location>
</feature>
<feature type="compositionally biased region" description="Low complexity" evidence="1">
    <location>
        <begin position="25"/>
        <end position="40"/>
    </location>
</feature>
<dbReference type="Pfam" id="PF10254">
    <property type="entry name" value="Pacs-1"/>
    <property type="match status" value="1"/>
</dbReference>
<dbReference type="InterPro" id="IPR019381">
    <property type="entry name" value="PACS1/2_C"/>
</dbReference>
<feature type="region of interest" description="Disordered" evidence="1">
    <location>
        <begin position="25"/>
        <end position="49"/>
    </location>
</feature>
<organism evidence="3 4">
    <name type="scientific">Cnephaeus nilssonii</name>
    <name type="common">Northern bat</name>
    <name type="synonym">Eptesicus nilssonii</name>
    <dbReference type="NCBI Taxonomy" id="3371016"/>
    <lineage>
        <taxon>Eukaryota</taxon>
        <taxon>Metazoa</taxon>
        <taxon>Chordata</taxon>
        <taxon>Craniata</taxon>
        <taxon>Vertebrata</taxon>
        <taxon>Euteleostomi</taxon>
        <taxon>Mammalia</taxon>
        <taxon>Eutheria</taxon>
        <taxon>Laurasiatheria</taxon>
        <taxon>Chiroptera</taxon>
        <taxon>Yangochiroptera</taxon>
        <taxon>Vespertilionidae</taxon>
        <taxon>Cnephaeus</taxon>
    </lineage>
</organism>
<keyword evidence="4" id="KW-1185">Reference proteome</keyword>
<name>A0AA40HAG3_CNENI</name>
<evidence type="ECO:0000256" key="1">
    <source>
        <dbReference type="SAM" id="MobiDB-lite"/>
    </source>
</evidence>
<evidence type="ECO:0000313" key="3">
    <source>
        <dbReference type="EMBL" id="KAK1327357.1"/>
    </source>
</evidence>
<dbReference type="AlphaFoldDB" id="A0AA40HAG3"/>
<evidence type="ECO:0000259" key="2">
    <source>
        <dbReference type="Pfam" id="PF10254"/>
    </source>
</evidence>
<feature type="region of interest" description="Disordered" evidence="1">
    <location>
        <begin position="160"/>
        <end position="185"/>
    </location>
</feature>
<feature type="domain" description="Phosphofurin acidic cluster sorting protein 1/2 C-terminal" evidence="2">
    <location>
        <begin position="1"/>
        <end position="24"/>
    </location>
</feature>
<reference evidence="3" key="1">
    <citation type="submission" date="2023-06" db="EMBL/GenBank/DDBJ databases">
        <title>Reference genome for the Northern bat (Eptesicus nilssonii), a most northern bat species.</title>
        <authorList>
            <person name="Laine V.N."/>
            <person name="Pulliainen A.T."/>
            <person name="Lilley T.M."/>
        </authorList>
    </citation>
    <scope>NUCLEOTIDE SEQUENCE</scope>
    <source>
        <strain evidence="3">BLF_Eptnil</strain>
        <tissue evidence="3">Kidney</tissue>
    </source>
</reference>
<proteinExistence type="predicted"/>
<comment type="caution">
    <text evidence="3">The sequence shown here is derived from an EMBL/GenBank/DDBJ whole genome shotgun (WGS) entry which is preliminary data.</text>
</comment>
<accession>A0AA40HAG3</accession>
<dbReference type="EMBL" id="JAULJE010000064">
    <property type="protein sequence ID" value="KAK1327357.1"/>
    <property type="molecule type" value="Genomic_DNA"/>
</dbReference>